<proteinExistence type="predicted"/>
<gene>
    <name evidence="1" type="ORF">LepocDRAFT_00000790</name>
</gene>
<dbReference type="RefSeq" id="WP_009453575.1">
    <property type="nucleotide sequence ID" value="NZ_JH660692.1"/>
</dbReference>
<dbReference type="HOGENOM" id="CLU_131372_0_0_4"/>
<dbReference type="EMBL" id="JH660692">
    <property type="protein sequence ID" value="EIM31352.1"/>
    <property type="molecule type" value="Genomic_DNA"/>
</dbReference>
<protein>
    <submittedName>
        <fullName evidence="1">Uncharacterized protein</fullName>
    </submittedName>
</protein>
<keyword evidence="2" id="KW-1185">Reference proteome</keyword>
<evidence type="ECO:0000313" key="1">
    <source>
        <dbReference type="EMBL" id="EIM31352.1"/>
    </source>
</evidence>
<dbReference type="InterPro" id="IPR022064">
    <property type="entry name" value="DUF3619"/>
</dbReference>
<accession>I4Z560</accession>
<dbReference type="Pfam" id="PF12279">
    <property type="entry name" value="DUF3619"/>
    <property type="match status" value="1"/>
</dbReference>
<evidence type="ECO:0000313" key="2">
    <source>
        <dbReference type="Proteomes" id="UP000053899"/>
    </source>
</evidence>
<dbReference type="Proteomes" id="UP000053899">
    <property type="component" value="Unassembled WGS sequence"/>
</dbReference>
<dbReference type="AlphaFoldDB" id="I4Z560"/>
<sequence length="159" mass="17598">MRTELNVQPKAAPEQAALEARFGYKITAHLGRQDENILPYHVEERLRVARLMAVKKAHEVRLHRKAQYAPSASIFGYGAAVLGGGSSERSSWWVKLGTFAPLAVLVCGMLLVHEWQYQEQIEAAAEVDAALLGDPLPLSAYTDPGFAEFLKEPQDIVLE</sequence>
<organism evidence="1 2">
    <name type="scientific">Leptothrix ochracea L12</name>
    <dbReference type="NCBI Taxonomy" id="735332"/>
    <lineage>
        <taxon>Bacteria</taxon>
        <taxon>Pseudomonadati</taxon>
        <taxon>Pseudomonadota</taxon>
        <taxon>Betaproteobacteria</taxon>
        <taxon>Burkholderiales</taxon>
        <taxon>Sphaerotilaceae</taxon>
        <taxon>Leptothrix</taxon>
    </lineage>
</organism>
<reference evidence="1 2" key="1">
    <citation type="submission" date="2012-04" db="EMBL/GenBank/DDBJ databases">
        <title>Improved High-Quality Draft sequence of Leptothrix ochracea L12.</title>
        <authorList>
            <consortium name="US DOE Joint Genome Institute"/>
            <person name="Lucas S."/>
            <person name="Han J."/>
            <person name="Lapidus A."/>
            <person name="Cheng J.-F."/>
            <person name="Goodwin L."/>
            <person name="Pitluck S."/>
            <person name="Peters L."/>
            <person name="Zeytun A."/>
            <person name="Detter J.C."/>
            <person name="Han C."/>
            <person name="Tapia R."/>
            <person name="Land M."/>
            <person name="Hauser L."/>
            <person name="Kyrpides N."/>
            <person name="Ivanova N."/>
            <person name="Pagani I."/>
            <person name="Stepanauskas R."/>
            <person name="Masland D."/>
            <person name="Poulton N."/>
            <person name="Emerson D."/>
            <person name="Fleming E."/>
            <person name="Woyke T."/>
        </authorList>
    </citation>
    <scope>NUCLEOTIDE SEQUENCE [LARGE SCALE GENOMIC DNA]</scope>
    <source>
        <strain evidence="1 2">L12</strain>
    </source>
</reference>
<dbReference type="GeneID" id="92352349"/>
<name>I4Z560_9BURK</name>